<dbReference type="PIRSF" id="PIRSF000194">
    <property type="entry name" value="DHFR"/>
    <property type="match status" value="1"/>
</dbReference>
<evidence type="ECO:0000256" key="3">
    <source>
        <dbReference type="ARBA" id="ARBA00012856"/>
    </source>
</evidence>
<comment type="function">
    <text evidence="7">Key enzyme in folate metabolism. Catalyzes an essential reaction for de novo glycine and purine synthesis, and for DNA precursor synthesis.</text>
</comment>
<comment type="caution">
    <text evidence="10">The sequence shown here is derived from an EMBL/GenBank/DDBJ whole genome shotgun (WGS) entry which is preliminary data.</text>
</comment>
<dbReference type="Proteomes" id="UP000550729">
    <property type="component" value="Unassembled WGS sequence"/>
</dbReference>
<comment type="catalytic activity">
    <reaction evidence="7">
        <text>(6S)-5,6,7,8-tetrahydrofolate + NADP(+) = 7,8-dihydrofolate + NADPH + H(+)</text>
        <dbReference type="Rhea" id="RHEA:15009"/>
        <dbReference type="ChEBI" id="CHEBI:15378"/>
        <dbReference type="ChEBI" id="CHEBI:57451"/>
        <dbReference type="ChEBI" id="CHEBI:57453"/>
        <dbReference type="ChEBI" id="CHEBI:57783"/>
        <dbReference type="ChEBI" id="CHEBI:58349"/>
        <dbReference type="EC" id="1.5.1.3"/>
    </reaction>
</comment>
<evidence type="ECO:0000313" key="10">
    <source>
        <dbReference type="EMBL" id="NMN99875.1"/>
    </source>
</evidence>
<name>A0A848KMI0_9ACTN</name>
<proteinExistence type="inferred from homology"/>
<dbReference type="GO" id="GO:0046655">
    <property type="term" value="P:folic acid metabolic process"/>
    <property type="evidence" value="ECO:0007669"/>
    <property type="project" value="TreeGrafter"/>
</dbReference>
<dbReference type="GO" id="GO:0005829">
    <property type="term" value="C:cytosol"/>
    <property type="evidence" value="ECO:0007669"/>
    <property type="project" value="TreeGrafter"/>
</dbReference>
<evidence type="ECO:0000313" key="11">
    <source>
        <dbReference type="Proteomes" id="UP000550729"/>
    </source>
</evidence>
<organism evidence="10 11">
    <name type="scientific">Gordonia asplenii</name>
    <dbReference type="NCBI Taxonomy" id="2725283"/>
    <lineage>
        <taxon>Bacteria</taxon>
        <taxon>Bacillati</taxon>
        <taxon>Actinomycetota</taxon>
        <taxon>Actinomycetes</taxon>
        <taxon>Mycobacteriales</taxon>
        <taxon>Gordoniaceae</taxon>
        <taxon>Gordonia</taxon>
    </lineage>
</organism>
<dbReference type="InterPro" id="IPR012259">
    <property type="entry name" value="DHFR"/>
</dbReference>
<evidence type="ECO:0000256" key="8">
    <source>
        <dbReference type="RuleBase" id="RU004474"/>
    </source>
</evidence>
<evidence type="ECO:0000256" key="5">
    <source>
        <dbReference type="ARBA" id="ARBA00022857"/>
    </source>
</evidence>
<reference evidence="10 11" key="1">
    <citation type="submission" date="2020-04" db="EMBL/GenBank/DDBJ databases">
        <title>Gordonia sp. nov. TBRC 11910.</title>
        <authorList>
            <person name="Suriyachadkun C."/>
        </authorList>
    </citation>
    <scope>NUCLEOTIDE SEQUENCE [LARGE SCALE GENOMIC DNA]</scope>
    <source>
        <strain evidence="10 11">TBRC 11910</strain>
    </source>
</reference>
<evidence type="ECO:0000256" key="4">
    <source>
        <dbReference type="ARBA" id="ARBA00022563"/>
    </source>
</evidence>
<keyword evidence="11" id="KW-1185">Reference proteome</keyword>
<dbReference type="InterPro" id="IPR001796">
    <property type="entry name" value="DHFR_dom"/>
</dbReference>
<dbReference type="GO" id="GO:0006730">
    <property type="term" value="P:one-carbon metabolic process"/>
    <property type="evidence" value="ECO:0007669"/>
    <property type="project" value="UniProtKB-KW"/>
</dbReference>
<dbReference type="PROSITE" id="PS00075">
    <property type="entry name" value="DHFR_1"/>
    <property type="match status" value="1"/>
</dbReference>
<gene>
    <name evidence="10" type="ORF">HH308_01440</name>
</gene>
<dbReference type="PRINTS" id="PR00070">
    <property type="entry name" value="DHFR"/>
</dbReference>
<keyword evidence="6 7" id="KW-0560">Oxidoreductase</keyword>
<dbReference type="InterPro" id="IPR024072">
    <property type="entry name" value="DHFR-like_dom_sf"/>
</dbReference>
<dbReference type="GO" id="GO:0046452">
    <property type="term" value="P:dihydrofolate metabolic process"/>
    <property type="evidence" value="ECO:0007669"/>
    <property type="project" value="TreeGrafter"/>
</dbReference>
<comment type="similarity">
    <text evidence="2 7 8">Belongs to the dihydrofolate reductase family.</text>
</comment>
<dbReference type="InterPro" id="IPR017925">
    <property type="entry name" value="DHFR_CS"/>
</dbReference>
<comment type="pathway">
    <text evidence="1 7">Cofactor biosynthesis; tetrahydrofolate biosynthesis; 5,6,7,8-tetrahydrofolate from 7,8-dihydrofolate: step 1/1.</text>
</comment>
<evidence type="ECO:0000256" key="2">
    <source>
        <dbReference type="ARBA" id="ARBA00009539"/>
    </source>
</evidence>
<dbReference type="Gene3D" id="3.40.430.10">
    <property type="entry name" value="Dihydrofolate Reductase, subunit A"/>
    <property type="match status" value="1"/>
</dbReference>
<dbReference type="EMBL" id="JABBNB010000001">
    <property type="protein sequence ID" value="NMN99875.1"/>
    <property type="molecule type" value="Genomic_DNA"/>
</dbReference>
<dbReference type="GO" id="GO:0004146">
    <property type="term" value="F:dihydrofolate reductase activity"/>
    <property type="evidence" value="ECO:0007669"/>
    <property type="project" value="UniProtKB-EC"/>
</dbReference>
<dbReference type="UniPathway" id="UPA00077">
    <property type="reaction ID" value="UER00158"/>
</dbReference>
<evidence type="ECO:0000256" key="1">
    <source>
        <dbReference type="ARBA" id="ARBA00004903"/>
    </source>
</evidence>
<evidence type="ECO:0000259" key="9">
    <source>
        <dbReference type="PROSITE" id="PS51330"/>
    </source>
</evidence>
<dbReference type="GO" id="GO:0046654">
    <property type="term" value="P:tetrahydrofolate biosynthetic process"/>
    <property type="evidence" value="ECO:0007669"/>
    <property type="project" value="UniProtKB-UniPathway"/>
</dbReference>
<dbReference type="CDD" id="cd00209">
    <property type="entry name" value="DHFR"/>
    <property type="match status" value="1"/>
</dbReference>
<feature type="domain" description="DHFR" evidence="9">
    <location>
        <begin position="6"/>
        <end position="165"/>
    </location>
</feature>
<keyword evidence="4 7" id="KW-0554">One-carbon metabolism</keyword>
<protein>
    <recommendedName>
        <fullName evidence="3 7">Dihydrofolate reductase</fullName>
        <ecNumber evidence="3 7">1.5.1.3</ecNumber>
    </recommendedName>
</protein>
<dbReference type="RefSeq" id="WP_170192359.1">
    <property type="nucleotide sequence ID" value="NZ_JABBNB010000001.1"/>
</dbReference>
<dbReference type="PANTHER" id="PTHR48069:SF3">
    <property type="entry name" value="DIHYDROFOLATE REDUCTASE"/>
    <property type="match status" value="1"/>
</dbReference>
<dbReference type="GO" id="GO:0050661">
    <property type="term" value="F:NADP binding"/>
    <property type="evidence" value="ECO:0007669"/>
    <property type="project" value="InterPro"/>
</dbReference>
<evidence type="ECO:0000256" key="7">
    <source>
        <dbReference type="PIRNR" id="PIRNR000194"/>
    </source>
</evidence>
<dbReference type="PROSITE" id="PS51330">
    <property type="entry name" value="DHFR_2"/>
    <property type="match status" value="1"/>
</dbReference>
<evidence type="ECO:0000256" key="6">
    <source>
        <dbReference type="ARBA" id="ARBA00023002"/>
    </source>
</evidence>
<accession>A0A848KMI0</accession>
<dbReference type="AlphaFoldDB" id="A0A848KMI0"/>
<keyword evidence="5 7" id="KW-0521">NADP</keyword>
<dbReference type="EC" id="1.5.1.3" evidence="3 7"/>
<dbReference type="SUPFAM" id="SSF53597">
    <property type="entry name" value="Dihydrofolate reductase-like"/>
    <property type="match status" value="1"/>
</dbReference>
<sequence>MSEAATVRLVWAQDLNGGIGKAARIPWRVPEDMARFKELTIGHPVVMGRKTWESLPPKFRPLPGRRNIVVTRDRSWTADGAEVAYSVDDAVRHCDDSLVSVIGGGEIYRAAMDLATELLVTEVDTAVEGADAHAPRIGDEWIADVGPWRTSTAQGLGYRFVDYRRRA</sequence>
<dbReference type="Pfam" id="PF00186">
    <property type="entry name" value="DHFR_1"/>
    <property type="match status" value="1"/>
</dbReference>
<dbReference type="PANTHER" id="PTHR48069">
    <property type="entry name" value="DIHYDROFOLATE REDUCTASE"/>
    <property type="match status" value="1"/>
</dbReference>